<feature type="domain" description="CCHC-type" evidence="3">
    <location>
        <begin position="157"/>
        <end position="172"/>
    </location>
</feature>
<feature type="region of interest" description="Disordered" evidence="2">
    <location>
        <begin position="299"/>
        <end position="338"/>
    </location>
</feature>
<sequence length="510" mass="58172">MRKAPISWKTILVIGSITSTKALYTKVVDYEEVLLEAWRRKTTSATAITVENLLPNLRRLGWEPPRTSTSRTHQERLPTDRRVLLTIAENSEEEPRMEDNQDQSIQQDQQVGTHDEMLREVYQVMAKRQRAPPPGGYMFSCNDHVTTKMGKLPPSPCYVCGSKNHWDKECPDYDIFKMHASKTKRTAQSVEKDSETEESDKLYQSAYSILLSQRLASSQIDFSRVKSDFKSAVHLSNVIALSVERAKSGHKTEEKRQVDMEEIEDEFWEEYHAKPKAINHVLLDILDEDTCAPKVSAQPERNVYTSETVQDLPTEKEPEDTSDSVPLYPPPKETKPIHMNKKRFYPTGESSVGVSVLSVKGWVGHLSNQQTDLRLDSCADVTLISEEFYDSLKSKPPIQQGMRMKLWQLTDKDSSLRGFVRIPIFMLTDDGITVESEAEAYVVPGMTVPILLGEDYQLTYEVGVTRNVEEGPRIHFGKSTYDITARPVERTKDFEQLQQSAHSFGKFIRS</sequence>
<evidence type="ECO:0000259" key="3">
    <source>
        <dbReference type="PROSITE" id="PS50158"/>
    </source>
</evidence>
<keyword evidence="5" id="KW-1185">Reference proteome</keyword>
<dbReference type="GO" id="GO:0008270">
    <property type="term" value="F:zinc ion binding"/>
    <property type="evidence" value="ECO:0007669"/>
    <property type="project" value="UniProtKB-KW"/>
</dbReference>
<dbReference type="EMBL" id="KN838837">
    <property type="protein sequence ID" value="KIJ93554.1"/>
    <property type="molecule type" value="Genomic_DNA"/>
</dbReference>
<dbReference type="CDD" id="cd00303">
    <property type="entry name" value="retropepsin_like"/>
    <property type="match status" value="1"/>
</dbReference>
<evidence type="ECO:0000256" key="1">
    <source>
        <dbReference type="PROSITE-ProRule" id="PRU00047"/>
    </source>
</evidence>
<dbReference type="PROSITE" id="PS50158">
    <property type="entry name" value="ZF_CCHC"/>
    <property type="match status" value="1"/>
</dbReference>
<proteinExistence type="predicted"/>
<name>A0A0C9WIU5_9AGAR</name>
<gene>
    <name evidence="4" type="ORF">K443DRAFT_111888</name>
</gene>
<accession>A0A0C9WIU5</accession>
<keyword evidence="1" id="KW-0862">Zinc</keyword>
<protein>
    <recommendedName>
        <fullName evidence="3">CCHC-type domain-containing protein</fullName>
    </recommendedName>
</protein>
<keyword evidence="1" id="KW-0863">Zinc-finger</keyword>
<evidence type="ECO:0000313" key="4">
    <source>
        <dbReference type="EMBL" id="KIJ93554.1"/>
    </source>
</evidence>
<dbReference type="HOGENOM" id="CLU_534257_0_0_1"/>
<feature type="non-terminal residue" evidence="4">
    <location>
        <position position="510"/>
    </location>
</feature>
<dbReference type="OrthoDB" id="3068303at2759"/>
<reference evidence="5" key="2">
    <citation type="submission" date="2015-01" db="EMBL/GenBank/DDBJ databases">
        <title>Evolutionary Origins and Diversification of the Mycorrhizal Mutualists.</title>
        <authorList>
            <consortium name="DOE Joint Genome Institute"/>
            <consortium name="Mycorrhizal Genomics Consortium"/>
            <person name="Kohler A."/>
            <person name="Kuo A."/>
            <person name="Nagy L.G."/>
            <person name="Floudas D."/>
            <person name="Copeland A."/>
            <person name="Barry K.W."/>
            <person name="Cichocki N."/>
            <person name="Veneault-Fourrey C."/>
            <person name="LaButti K."/>
            <person name="Lindquist E.A."/>
            <person name="Lipzen A."/>
            <person name="Lundell T."/>
            <person name="Morin E."/>
            <person name="Murat C."/>
            <person name="Riley R."/>
            <person name="Ohm R."/>
            <person name="Sun H."/>
            <person name="Tunlid A."/>
            <person name="Henrissat B."/>
            <person name="Grigoriev I.V."/>
            <person name="Hibbett D.S."/>
            <person name="Martin F."/>
        </authorList>
    </citation>
    <scope>NUCLEOTIDE SEQUENCE [LARGE SCALE GENOMIC DNA]</scope>
    <source>
        <strain evidence="5">LaAM-08-1</strain>
    </source>
</reference>
<dbReference type="AlphaFoldDB" id="A0A0C9WIU5"/>
<keyword evidence="1" id="KW-0479">Metal-binding</keyword>
<evidence type="ECO:0000256" key="2">
    <source>
        <dbReference type="SAM" id="MobiDB-lite"/>
    </source>
</evidence>
<dbReference type="InterPro" id="IPR001878">
    <property type="entry name" value="Znf_CCHC"/>
</dbReference>
<dbReference type="GO" id="GO:0003676">
    <property type="term" value="F:nucleic acid binding"/>
    <property type="evidence" value="ECO:0007669"/>
    <property type="project" value="InterPro"/>
</dbReference>
<dbReference type="STRING" id="1095629.A0A0C9WIU5"/>
<evidence type="ECO:0000313" key="5">
    <source>
        <dbReference type="Proteomes" id="UP000054477"/>
    </source>
</evidence>
<dbReference type="Proteomes" id="UP000054477">
    <property type="component" value="Unassembled WGS sequence"/>
</dbReference>
<reference evidence="4 5" key="1">
    <citation type="submission" date="2014-04" db="EMBL/GenBank/DDBJ databases">
        <authorList>
            <consortium name="DOE Joint Genome Institute"/>
            <person name="Kuo A."/>
            <person name="Kohler A."/>
            <person name="Nagy L.G."/>
            <person name="Floudas D."/>
            <person name="Copeland A."/>
            <person name="Barry K.W."/>
            <person name="Cichocki N."/>
            <person name="Veneault-Fourrey C."/>
            <person name="LaButti K."/>
            <person name="Lindquist E.A."/>
            <person name="Lipzen A."/>
            <person name="Lundell T."/>
            <person name="Morin E."/>
            <person name="Murat C."/>
            <person name="Sun H."/>
            <person name="Tunlid A."/>
            <person name="Henrissat B."/>
            <person name="Grigoriev I.V."/>
            <person name="Hibbett D.S."/>
            <person name="Martin F."/>
            <person name="Nordberg H.P."/>
            <person name="Cantor M.N."/>
            <person name="Hua S.X."/>
        </authorList>
    </citation>
    <scope>NUCLEOTIDE SEQUENCE [LARGE SCALE GENOMIC DNA]</scope>
    <source>
        <strain evidence="4 5">LaAM-08-1</strain>
    </source>
</reference>
<organism evidence="4 5">
    <name type="scientific">Laccaria amethystina LaAM-08-1</name>
    <dbReference type="NCBI Taxonomy" id="1095629"/>
    <lineage>
        <taxon>Eukaryota</taxon>
        <taxon>Fungi</taxon>
        <taxon>Dikarya</taxon>
        <taxon>Basidiomycota</taxon>
        <taxon>Agaricomycotina</taxon>
        <taxon>Agaricomycetes</taxon>
        <taxon>Agaricomycetidae</taxon>
        <taxon>Agaricales</taxon>
        <taxon>Agaricineae</taxon>
        <taxon>Hydnangiaceae</taxon>
        <taxon>Laccaria</taxon>
    </lineage>
</organism>